<dbReference type="InterPro" id="IPR036890">
    <property type="entry name" value="HATPase_C_sf"/>
</dbReference>
<dbReference type="AlphaFoldDB" id="A0A1C3XDU6"/>
<reference evidence="4" key="1">
    <citation type="submission" date="2016-08" db="EMBL/GenBank/DDBJ databases">
        <authorList>
            <person name="Varghese N."/>
            <person name="Submissions Spin"/>
        </authorList>
    </citation>
    <scope>NUCLEOTIDE SEQUENCE [LARGE SCALE GENOMIC DNA]</scope>
    <source>
        <strain evidence="4">HAMBI 2975</strain>
    </source>
</reference>
<dbReference type="RefSeq" id="WP_092720184.1">
    <property type="nucleotide sequence ID" value="NZ_FMAG01000015.1"/>
</dbReference>
<evidence type="ECO:0000313" key="3">
    <source>
        <dbReference type="EMBL" id="SCB50389.1"/>
    </source>
</evidence>
<dbReference type="EMBL" id="FMAG01000015">
    <property type="protein sequence ID" value="SCB50389.1"/>
    <property type="molecule type" value="Genomic_DNA"/>
</dbReference>
<dbReference type="InterPro" id="IPR003594">
    <property type="entry name" value="HATPase_dom"/>
</dbReference>
<keyword evidence="3" id="KW-0418">Kinase</keyword>
<evidence type="ECO:0000313" key="4">
    <source>
        <dbReference type="Proteomes" id="UP000199101"/>
    </source>
</evidence>
<organism evidence="3 4">
    <name type="scientific">Rhizobium multihospitium</name>
    <dbReference type="NCBI Taxonomy" id="410764"/>
    <lineage>
        <taxon>Bacteria</taxon>
        <taxon>Pseudomonadati</taxon>
        <taxon>Pseudomonadota</taxon>
        <taxon>Alphaproteobacteria</taxon>
        <taxon>Hyphomicrobiales</taxon>
        <taxon>Rhizobiaceae</taxon>
        <taxon>Rhizobium/Agrobacterium group</taxon>
        <taxon>Rhizobium</taxon>
    </lineage>
</organism>
<keyword evidence="1" id="KW-0597">Phosphoprotein</keyword>
<dbReference type="Gene3D" id="3.30.565.10">
    <property type="entry name" value="Histidine kinase-like ATPase, C-terminal domain"/>
    <property type="match status" value="2"/>
</dbReference>
<keyword evidence="4" id="KW-1185">Reference proteome</keyword>
<dbReference type="Pfam" id="PF19191">
    <property type="entry name" value="HEF_HK"/>
    <property type="match status" value="1"/>
</dbReference>
<dbReference type="SMART" id="SM00387">
    <property type="entry name" value="HATPase_c"/>
    <property type="match status" value="1"/>
</dbReference>
<dbReference type="Pfam" id="PF13589">
    <property type="entry name" value="HATPase_c_3"/>
    <property type="match status" value="1"/>
</dbReference>
<dbReference type="STRING" id="410764.GA0061103_0828"/>
<gene>
    <name evidence="3" type="ORF">GA0061103_0828</name>
</gene>
<dbReference type="InterPro" id="IPR005467">
    <property type="entry name" value="His_kinase_dom"/>
</dbReference>
<dbReference type="PANTHER" id="PTHR43547">
    <property type="entry name" value="TWO-COMPONENT HISTIDINE KINASE"/>
    <property type="match status" value="1"/>
</dbReference>
<evidence type="ECO:0000259" key="2">
    <source>
        <dbReference type="PROSITE" id="PS50109"/>
    </source>
</evidence>
<dbReference type="PANTHER" id="PTHR43547:SF2">
    <property type="entry name" value="HYBRID SIGNAL TRANSDUCTION HISTIDINE KINASE C"/>
    <property type="match status" value="1"/>
</dbReference>
<protein>
    <submittedName>
        <fullName evidence="3">Signal transduction histidine kinase</fullName>
    </submittedName>
</protein>
<dbReference type="Proteomes" id="UP000199101">
    <property type="component" value="Unassembled WGS sequence"/>
</dbReference>
<name>A0A1C3XDU6_9HYPH</name>
<dbReference type="InterPro" id="IPR043836">
    <property type="entry name" value="DHp"/>
</dbReference>
<dbReference type="OrthoDB" id="9806130at2"/>
<dbReference type="GO" id="GO:0000155">
    <property type="term" value="F:phosphorelay sensor kinase activity"/>
    <property type="evidence" value="ECO:0007669"/>
    <property type="project" value="TreeGrafter"/>
</dbReference>
<dbReference type="Pfam" id="PF02518">
    <property type="entry name" value="HATPase_c"/>
    <property type="match status" value="1"/>
</dbReference>
<dbReference type="PROSITE" id="PS50109">
    <property type="entry name" value="HIS_KIN"/>
    <property type="match status" value="1"/>
</dbReference>
<evidence type="ECO:0000256" key="1">
    <source>
        <dbReference type="ARBA" id="ARBA00022553"/>
    </source>
</evidence>
<dbReference type="SUPFAM" id="SSF55874">
    <property type="entry name" value="ATPase domain of HSP90 chaperone/DNA topoisomerase II/histidine kinase"/>
    <property type="match status" value="2"/>
</dbReference>
<accession>A0A1C3XDU6</accession>
<dbReference type="CDD" id="cd00075">
    <property type="entry name" value="HATPase"/>
    <property type="match status" value="1"/>
</dbReference>
<keyword evidence="3" id="KW-0808">Transferase</keyword>
<feature type="domain" description="Histidine kinase" evidence="2">
    <location>
        <begin position="863"/>
        <end position="969"/>
    </location>
</feature>
<proteinExistence type="predicted"/>
<sequence>MTEGIAFQTRARTIDHLGRGQIADAPTAISELWKNAYDAYARNVALHVFDGDPDIAAIVDDGIGMDRDDVVRRWLVIGTESKIEEFDSAPVDTLGLPARPRQGEKGIGRLSVAFLAPGTVLVSKKPSSEFVVVLVDWRLFENPFISLDDIRLPVASFKSPDELVAGLEPLLLTLNANFGDDKSERGKRLAEGWARFSDYETRQGVAIPTLASIKTAWATMPLHRRHLDEWPVFTGASRHGTAMFMVGLNHELGVWVRPHETGEEVDEVKERLRQTLTGFTDPYTEARPEFNYEVVIHRGGDSNRLLAADDIFGIDALHDLEHYIEGSFDERGTFTGRVVAFGQDLGIKTFVPKRPPPARGKDKLGAFDFTIGTFEVDERRSTHDEHQHAFILAQAEKFAGVSVYRDFLRVMPYGRPDADFLGMEERRSKNAGREFWAHRRSFGRIGVSRIRNPALKDKAGREGLVDNRAFREMRLLVVEFLKDAARKYFGSDSAMRDEVLPGIMERKALQKEAADQARKRRQRGMRQFLRTQANPLEDALRRTDALVGLAKDTLQSKDKVQATVLAARAQEMRVVGESLRPPVPPTRLGDLEQQWRDYRDDYQTLLDKLQELSRLTAEVDAAMEGEQPKEVLARRFDEQRSALQEQLRGYLDSIDERLARLRDVWREHASSDGAEMANRVGHLLGANVSTANLLSMLNLIDVHRTELGETFAGKYQSFLTTLDQLVDGIDLEGAYAVTEDDRADLEEQLRDIRAVAQVGITVEIIGHEFEALESEVRRNLAKLPRAVMDTDAYRQAMRAHLALADRLRFLAPLKIGGYRTREPITGEQIATYLEEFFSNILAAQRIDFTVTAAFRKISFRDIPSRIYPVFINLINNAIYWTSQSNERRITIDFKDNLVIVSDSGPGVDPEDIPRLFELFFSRRRAGRGVGLFLSRTNLAVAGHKIRYADANDPVVLGGANFILEFKGVETNA</sequence>